<keyword evidence="3" id="KW-1133">Transmembrane helix</keyword>
<feature type="transmembrane region" description="Helical" evidence="3">
    <location>
        <begin position="364"/>
        <end position="391"/>
    </location>
</feature>
<dbReference type="OrthoDB" id="6510177at2759"/>
<proteinExistence type="inferred from homology"/>
<feature type="region of interest" description="Disordered" evidence="2">
    <location>
        <begin position="900"/>
        <end position="934"/>
    </location>
</feature>
<name>A0A423SRW6_PENVA</name>
<gene>
    <name evidence="5" type="ORF">C7M84_014943</name>
</gene>
<feature type="transmembrane region" description="Helical" evidence="3">
    <location>
        <begin position="338"/>
        <end position="358"/>
    </location>
</feature>
<dbReference type="InterPro" id="IPR000731">
    <property type="entry name" value="SSD"/>
</dbReference>
<evidence type="ECO:0000256" key="3">
    <source>
        <dbReference type="SAM" id="Phobius"/>
    </source>
</evidence>
<feature type="transmembrane region" description="Helical" evidence="3">
    <location>
        <begin position="767"/>
        <end position="792"/>
    </location>
</feature>
<evidence type="ECO:0000256" key="1">
    <source>
        <dbReference type="ARBA" id="ARBA00005585"/>
    </source>
</evidence>
<dbReference type="InterPro" id="IPR053958">
    <property type="entry name" value="HMGCR/SNAP/NPC1-like_SSD"/>
</dbReference>
<evidence type="ECO:0000313" key="5">
    <source>
        <dbReference type="EMBL" id="ROT66992.1"/>
    </source>
</evidence>
<keyword evidence="3" id="KW-0472">Membrane</keyword>
<feature type="transmembrane region" description="Helical" evidence="3">
    <location>
        <begin position="699"/>
        <end position="722"/>
    </location>
</feature>
<reference evidence="5 6" key="1">
    <citation type="submission" date="2018-04" db="EMBL/GenBank/DDBJ databases">
        <authorList>
            <person name="Zhang X."/>
            <person name="Yuan J."/>
            <person name="Li F."/>
            <person name="Xiang J."/>
        </authorList>
    </citation>
    <scope>NUCLEOTIDE SEQUENCE [LARGE SCALE GENOMIC DNA]</scope>
    <source>
        <tissue evidence="5">Muscle</tissue>
    </source>
</reference>
<evidence type="ECO:0000259" key="4">
    <source>
        <dbReference type="PROSITE" id="PS50156"/>
    </source>
</evidence>
<comment type="caution">
    <text evidence="5">The sequence shown here is derived from an EMBL/GenBank/DDBJ whole genome shotgun (WGS) entry which is preliminary data.</text>
</comment>
<keyword evidence="6" id="KW-1185">Reference proteome</keyword>
<dbReference type="PANTHER" id="PTHR10796:SF130">
    <property type="entry name" value="PATCHED DOMAIN-CONTAINING PROTEIN 3-LIKE PROTEIN"/>
    <property type="match status" value="1"/>
</dbReference>
<dbReference type="EMBL" id="QCYY01002868">
    <property type="protein sequence ID" value="ROT66992.1"/>
    <property type="molecule type" value="Genomic_DNA"/>
</dbReference>
<organism evidence="5 6">
    <name type="scientific">Penaeus vannamei</name>
    <name type="common">Whiteleg shrimp</name>
    <name type="synonym">Litopenaeus vannamei</name>
    <dbReference type="NCBI Taxonomy" id="6689"/>
    <lineage>
        <taxon>Eukaryota</taxon>
        <taxon>Metazoa</taxon>
        <taxon>Ecdysozoa</taxon>
        <taxon>Arthropoda</taxon>
        <taxon>Crustacea</taxon>
        <taxon>Multicrustacea</taxon>
        <taxon>Malacostraca</taxon>
        <taxon>Eumalacostraca</taxon>
        <taxon>Eucarida</taxon>
        <taxon>Decapoda</taxon>
        <taxon>Dendrobranchiata</taxon>
        <taxon>Penaeoidea</taxon>
        <taxon>Penaeidae</taxon>
        <taxon>Penaeus</taxon>
    </lineage>
</organism>
<dbReference type="AlphaFoldDB" id="A0A423SRW6"/>
<feature type="region of interest" description="Disordered" evidence="2">
    <location>
        <begin position="841"/>
        <end position="876"/>
    </location>
</feature>
<dbReference type="PROSITE" id="PS50156">
    <property type="entry name" value="SSD"/>
    <property type="match status" value="1"/>
</dbReference>
<dbReference type="InterPro" id="IPR051697">
    <property type="entry name" value="Patched_domain-protein"/>
</dbReference>
<protein>
    <recommendedName>
        <fullName evidence="4">SSD domain-containing protein</fullName>
    </recommendedName>
</protein>
<feature type="transmembrane region" description="Helical" evidence="3">
    <location>
        <begin position="270"/>
        <end position="293"/>
    </location>
</feature>
<comment type="similarity">
    <text evidence="1">Belongs to the patched family.</text>
</comment>
<feature type="transmembrane region" description="Helical" evidence="3">
    <location>
        <begin position="734"/>
        <end position="755"/>
    </location>
</feature>
<feature type="compositionally biased region" description="Basic and acidic residues" evidence="2">
    <location>
        <begin position="915"/>
        <end position="928"/>
    </location>
</feature>
<evidence type="ECO:0000256" key="2">
    <source>
        <dbReference type="SAM" id="MobiDB-lite"/>
    </source>
</evidence>
<accession>A0A423SRW6</accession>
<dbReference type="GO" id="GO:0016020">
    <property type="term" value="C:membrane"/>
    <property type="evidence" value="ECO:0007669"/>
    <property type="project" value="TreeGrafter"/>
</dbReference>
<feature type="transmembrane region" description="Helical" evidence="3">
    <location>
        <begin position="425"/>
        <end position="452"/>
    </location>
</feature>
<dbReference type="PANTHER" id="PTHR10796">
    <property type="entry name" value="PATCHED-RELATED"/>
    <property type="match status" value="1"/>
</dbReference>
<evidence type="ECO:0000313" key="6">
    <source>
        <dbReference type="Proteomes" id="UP000283509"/>
    </source>
</evidence>
<dbReference type="Gene3D" id="1.20.1640.10">
    <property type="entry name" value="Multidrug efflux transporter AcrB transmembrane domain"/>
    <property type="match status" value="2"/>
</dbReference>
<feature type="domain" description="SSD" evidence="4">
    <location>
        <begin position="269"/>
        <end position="393"/>
    </location>
</feature>
<sequence>MRHTITTLKFRRTLALLPGTATQPLIGLHLTGLVIPCTTGLQTGRPDQDYEYQYDEIATEAPPAEEEWRTEEERTVLSAVAPEIVQSVRDDYSIVMSKPAYCEELALKKQLCYETSLLEVWGYNEDAIMNLTDHQVLEDVNKAFMSKVYGYPFEPDAYLGGITRDSDGRIVSARAALHTWITKNHMNKTLVVDVGTGEMVDTEGLAWEMALVEAVQEEDIPGIHVHVHAAYSFGDVSAKTIIGDIKWVACGWAALIVYVLVTLGRPGPALVGLFCVALAVVGAYGTCSAIGIPHGPLNNVLPILLIGLGVDDMYVISNAWETSGNVKLLERAGRALQHAGVAVTVTSLSDAVAFLVGATTKVPALRWFCVYAAVGVMTVYILQATVFVAALTVDQKYREKKDEDPKKKTPQKQKRTTFLSLVMKAYANVIVLPWIQAIVLVAAASMIGAGIWGAVSLRQEFSPIWFLPRTSYLYHWFQAMDRHFPRDGELGTVYFSNVSLPRELPALRDLAADLRTSPYITRVDAWYSVLDVYLMESLDYYNVTLTEEVLHDALGIFLHSKSGAQFNNNFLFEDELTCEDPAPPFSIFKINFQYARLENRADQQAAMNRVREIVSSADISGYHAVWAHVYSQWETDAAVGSELWRNLGLVACVVGIMTLLLLAAPRAAFLVSLCVLATLTEVAALMHVWGLTIDTVTCIALVLAIGLCVDYAAHVAHAFLVVTGSRRARVKAAVEGVGPAVLHGGFSTLLAFVMLSPSDSHLFISFFKIFIGVAIFGLFHGLVLMPVLLALIGPEPYPDYNSPNPPLTAVHVVTSPETCHAKQTTQEDHFLQSNISKEQKNTLTLKTDNGKSTLSAPQPDPTSMQNNHATLPKTKQNITIENAMVSPKIQENNAINMLARDSHRRSCARRSSSSSKDKDVIEHERDNFGFEPDT</sequence>
<feature type="transmembrane region" description="Helical" evidence="3">
    <location>
        <begin position="245"/>
        <end position="263"/>
    </location>
</feature>
<dbReference type="SUPFAM" id="SSF82866">
    <property type="entry name" value="Multidrug efflux transporter AcrB transmembrane domain"/>
    <property type="match status" value="2"/>
</dbReference>
<keyword evidence="3" id="KW-0812">Transmembrane</keyword>
<reference evidence="5 6" key="2">
    <citation type="submission" date="2019-01" db="EMBL/GenBank/DDBJ databases">
        <title>The decoding of complex shrimp genome reveals the adaptation for benthos swimmer, frequently molting mechanism and breeding impact on genome.</title>
        <authorList>
            <person name="Sun Y."/>
            <person name="Gao Y."/>
            <person name="Yu Y."/>
        </authorList>
    </citation>
    <scope>NUCLEOTIDE SEQUENCE [LARGE SCALE GENOMIC DNA]</scope>
    <source>
        <tissue evidence="5">Muscle</tissue>
    </source>
</reference>
<dbReference type="Proteomes" id="UP000283509">
    <property type="component" value="Unassembled WGS sequence"/>
</dbReference>
<dbReference type="Pfam" id="PF12349">
    <property type="entry name" value="Sterol-sensing"/>
    <property type="match status" value="1"/>
</dbReference>
<feature type="transmembrane region" description="Helical" evidence="3">
    <location>
        <begin position="669"/>
        <end position="693"/>
    </location>
</feature>